<evidence type="ECO:0000313" key="1">
    <source>
        <dbReference type="EMBL" id="KKZ59773.1"/>
    </source>
</evidence>
<protein>
    <recommendedName>
        <fullName evidence="3">Glutaredoxin-related protein</fullName>
    </recommendedName>
</protein>
<organism evidence="1 2">
    <name type="scientific">Haemophilus haemolyticus</name>
    <dbReference type="NCBI Taxonomy" id="726"/>
    <lineage>
        <taxon>Bacteria</taxon>
        <taxon>Pseudomonadati</taxon>
        <taxon>Pseudomonadota</taxon>
        <taxon>Gammaproteobacteria</taxon>
        <taxon>Pasteurellales</taxon>
        <taxon>Pasteurellaceae</taxon>
        <taxon>Haemophilus</taxon>
    </lineage>
</organism>
<evidence type="ECO:0000313" key="2">
    <source>
        <dbReference type="Proteomes" id="UP000034750"/>
    </source>
</evidence>
<dbReference type="SUPFAM" id="SSF52833">
    <property type="entry name" value="Thioredoxin-like"/>
    <property type="match status" value="1"/>
</dbReference>
<dbReference type="AlphaFoldDB" id="A0A0M3G9K8"/>
<gene>
    <name evidence="1" type="ORF">AAX18_00680</name>
</gene>
<dbReference type="RefSeq" id="WP_005628150.1">
    <property type="nucleotide sequence ID" value="NZ_CP031238.1"/>
</dbReference>
<sequence length="86" mass="9744">MSKPILYYAADCPDTAPFVAELKRLGVDYESVEVLSSIPNLKQWLRLRDRHAAFDDAKAQGYAGFPALLLDDDRVILDESKLKEIF</sequence>
<accession>A0A0M3G9K8</accession>
<reference evidence="1 2" key="1">
    <citation type="submission" date="2015-05" db="EMBL/GenBank/DDBJ databases">
        <title>Comparative analyses of the lipooligosaccharides from nottypeable Haemophilus influenzae and Haemophilus haemolyticus.</title>
        <authorList>
            <person name="Post D.M.B."/>
            <person name="Ketterer M.R."/>
            <person name="Coffin J.E."/>
            <person name="Reinders L.M."/>
            <person name="Munson R.S.Jr."/>
            <person name="Bair T.B."/>
            <person name="Murphy T.F."/>
            <person name="Foster E."/>
            <person name="Gibson B.W."/>
            <person name="Apicella M.A."/>
        </authorList>
    </citation>
    <scope>NUCLEOTIDE SEQUENCE [LARGE SCALE GENOMIC DNA]</scope>
    <source>
        <strain evidence="1 2">11P18</strain>
    </source>
</reference>
<proteinExistence type="predicted"/>
<dbReference type="Proteomes" id="UP000034750">
    <property type="component" value="Unassembled WGS sequence"/>
</dbReference>
<comment type="caution">
    <text evidence="1">The sequence shown here is derived from an EMBL/GenBank/DDBJ whole genome shotgun (WGS) entry which is preliminary data.</text>
</comment>
<dbReference type="InterPro" id="IPR017167">
    <property type="entry name" value="UCP037291_glutaredoxin-rel"/>
</dbReference>
<dbReference type="PATRIC" id="fig|726.54.peg.135"/>
<dbReference type="InterPro" id="IPR036249">
    <property type="entry name" value="Thioredoxin-like_sf"/>
</dbReference>
<dbReference type="EMBL" id="LCTK01000003">
    <property type="protein sequence ID" value="KKZ59773.1"/>
    <property type="molecule type" value="Genomic_DNA"/>
</dbReference>
<dbReference type="PIRSF" id="PIRSF037291">
    <property type="entry name" value="UCP037291_gluthr"/>
    <property type="match status" value="1"/>
</dbReference>
<name>A0A0M3G9K8_HAEHA</name>
<evidence type="ECO:0008006" key="3">
    <source>
        <dbReference type="Google" id="ProtNLM"/>
    </source>
</evidence>